<dbReference type="VEuPathDB" id="FungiDB:ASPSYDRAFT_186738"/>
<sequence length="553" mass="60211">MTRSPSPKPDWRALAIAKRKQLDAQIPSEWRLSDDIRASVPADGHLIDADLVRRSGILSDKELDITENYSAANLLEKLSDGKFSSVDVTTAFCKRAAIAQQLTSCLTEHWFEKAIARAQFLDEYLQREKKVVGPLHGLPISIKDSFCVEGIQSTVGYVSLLQKESVSHNSALVEMLLHLGAVLYVKTNIPQTMMTGDSDNNIFGRTLNPHNTNLTAGGSSGGEGALVAFRGSILGVGTDIAGSIRIPSLCCGVYGFKPTTDRIPWGRQVAGLAMEGIPGIKPSAGPLAHTLDDIELFMDTVLKAEPWKYDVTASAAPWEKLQLHESSSHGKLTIGVLPESKDFPLHPPIQRVLQSAITALSQRGHRIVQLPDDPSRDLAYASRLAFQYFTYGPHIDHVAASGEPLVPSVAKMSSPMFTGPLPVDMDLPVFKKISALHTARQGYADAWRRCWVENGLDVVLAPGAQNTAVPHDTFGWPPYTVVWNLLDYPACIIPYGKASKQLDPAPMVIDDGVQPSYDPDAVNGAPCAIQVVAPRFQDEKCLNAARIIDQDIR</sequence>
<gene>
    <name evidence="8" type="ORF">ASPSYDRAFT_186738</name>
</gene>
<evidence type="ECO:0000313" key="9">
    <source>
        <dbReference type="Proteomes" id="UP000184356"/>
    </source>
</evidence>
<dbReference type="PROSITE" id="PS00571">
    <property type="entry name" value="AMIDASES"/>
    <property type="match status" value="1"/>
</dbReference>
<dbReference type="PANTHER" id="PTHR46072:SF3">
    <property type="entry name" value="AMIDASE"/>
    <property type="match status" value="1"/>
</dbReference>
<dbReference type="EC" id="3.5.1.4" evidence="3"/>
<dbReference type="InterPro" id="IPR020556">
    <property type="entry name" value="Amidase_CS"/>
</dbReference>
<dbReference type="STRING" id="1036612.A0A1L9T2Z3"/>
<comment type="similarity">
    <text evidence="2">Belongs to the amidase family.</text>
</comment>
<dbReference type="EMBL" id="KV878596">
    <property type="protein sequence ID" value="OJJ53721.1"/>
    <property type="molecule type" value="Genomic_DNA"/>
</dbReference>
<dbReference type="GeneID" id="63759652"/>
<organism evidence="8 9">
    <name type="scientific">Aspergillus sydowii CBS 593.65</name>
    <dbReference type="NCBI Taxonomy" id="1036612"/>
    <lineage>
        <taxon>Eukaryota</taxon>
        <taxon>Fungi</taxon>
        <taxon>Dikarya</taxon>
        <taxon>Ascomycota</taxon>
        <taxon>Pezizomycotina</taxon>
        <taxon>Eurotiomycetes</taxon>
        <taxon>Eurotiomycetidae</taxon>
        <taxon>Eurotiales</taxon>
        <taxon>Aspergillaceae</taxon>
        <taxon>Aspergillus</taxon>
        <taxon>Aspergillus subgen. Nidulantes</taxon>
    </lineage>
</organism>
<evidence type="ECO:0000256" key="5">
    <source>
        <dbReference type="PIRSR" id="PIRSR001221-1"/>
    </source>
</evidence>
<dbReference type="RefSeq" id="XP_040697527.1">
    <property type="nucleotide sequence ID" value="XM_040843579.1"/>
</dbReference>
<dbReference type="PIRSF" id="PIRSF001221">
    <property type="entry name" value="Amidase_fungi"/>
    <property type="match status" value="1"/>
</dbReference>
<keyword evidence="9" id="KW-1185">Reference proteome</keyword>
<dbReference type="Proteomes" id="UP000184356">
    <property type="component" value="Unassembled WGS sequence"/>
</dbReference>
<feature type="binding site" evidence="6">
    <location>
        <position position="219"/>
    </location>
    <ligand>
        <name>substrate</name>
    </ligand>
</feature>
<feature type="binding site" evidence="6">
    <location>
        <position position="193"/>
    </location>
    <ligand>
        <name>substrate</name>
    </ligand>
</feature>
<dbReference type="Pfam" id="PF01425">
    <property type="entry name" value="Amidase"/>
    <property type="match status" value="1"/>
</dbReference>
<keyword evidence="4" id="KW-0378">Hydrolase</keyword>
<evidence type="ECO:0000256" key="6">
    <source>
        <dbReference type="PIRSR" id="PIRSR001221-2"/>
    </source>
</evidence>
<reference evidence="9" key="1">
    <citation type="journal article" date="2017" name="Genome Biol.">
        <title>Comparative genomics reveals high biological diversity and specific adaptations in the industrially and medically important fungal genus Aspergillus.</title>
        <authorList>
            <person name="de Vries R.P."/>
            <person name="Riley R."/>
            <person name="Wiebenga A."/>
            <person name="Aguilar-Osorio G."/>
            <person name="Amillis S."/>
            <person name="Uchima C.A."/>
            <person name="Anderluh G."/>
            <person name="Asadollahi M."/>
            <person name="Askin M."/>
            <person name="Barry K."/>
            <person name="Battaglia E."/>
            <person name="Bayram O."/>
            <person name="Benocci T."/>
            <person name="Braus-Stromeyer S.A."/>
            <person name="Caldana C."/>
            <person name="Canovas D."/>
            <person name="Cerqueira G.C."/>
            <person name="Chen F."/>
            <person name="Chen W."/>
            <person name="Choi C."/>
            <person name="Clum A."/>
            <person name="Dos Santos R.A."/>
            <person name="Damasio A.R."/>
            <person name="Diallinas G."/>
            <person name="Emri T."/>
            <person name="Fekete E."/>
            <person name="Flipphi M."/>
            <person name="Freyberg S."/>
            <person name="Gallo A."/>
            <person name="Gournas C."/>
            <person name="Habgood R."/>
            <person name="Hainaut M."/>
            <person name="Harispe M.L."/>
            <person name="Henrissat B."/>
            <person name="Hilden K.S."/>
            <person name="Hope R."/>
            <person name="Hossain A."/>
            <person name="Karabika E."/>
            <person name="Karaffa L."/>
            <person name="Karanyi Z."/>
            <person name="Krasevec N."/>
            <person name="Kuo A."/>
            <person name="Kusch H."/>
            <person name="LaButti K."/>
            <person name="Lagendijk E.L."/>
            <person name="Lapidus A."/>
            <person name="Levasseur A."/>
            <person name="Lindquist E."/>
            <person name="Lipzen A."/>
            <person name="Logrieco A.F."/>
            <person name="MacCabe A."/>
            <person name="Maekelae M.R."/>
            <person name="Malavazi I."/>
            <person name="Melin P."/>
            <person name="Meyer V."/>
            <person name="Mielnichuk N."/>
            <person name="Miskei M."/>
            <person name="Molnar A.P."/>
            <person name="Mule G."/>
            <person name="Ngan C.Y."/>
            <person name="Orejas M."/>
            <person name="Orosz E."/>
            <person name="Ouedraogo J.P."/>
            <person name="Overkamp K.M."/>
            <person name="Park H.-S."/>
            <person name="Perrone G."/>
            <person name="Piumi F."/>
            <person name="Punt P.J."/>
            <person name="Ram A.F."/>
            <person name="Ramon A."/>
            <person name="Rauscher S."/>
            <person name="Record E."/>
            <person name="Riano-Pachon D.M."/>
            <person name="Robert V."/>
            <person name="Roehrig J."/>
            <person name="Ruller R."/>
            <person name="Salamov A."/>
            <person name="Salih N.S."/>
            <person name="Samson R.A."/>
            <person name="Sandor E."/>
            <person name="Sanguinetti M."/>
            <person name="Schuetze T."/>
            <person name="Sepcic K."/>
            <person name="Shelest E."/>
            <person name="Sherlock G."/>
            <person name="Sophianopoulou V."/>
            <person name="Squina F.M."/>
            <person name="Sun H."/>
            <person name="Susca A."/>
            <person name="Todd R.B."/>
            <person name="Tsang A."/>
            <person name="Unkles S.E."/>
            <person name="van de Wiele N."/>
            <person name="van Rossen-Uffink D."/>
            <person name="Oliveira J.V."/>
            <person name="Vesth T.C."/>
            <person name="Visser J."/>
            <person name="Yu J.-H."/>
            <person name="Zhou M."/>
            <person name="Andersen M.R."/>
            <person name="Archer D.B."/>
            <person name="Baker S.E."/>
            <person name="Benoit I."/>
            <person name="Brakhage A.A."/>
            <person name="Braus G.H."/>
            <person name="Fischer R."/>
            <person name="Frisvad J.C."/>
            <person name="Goldman G.H."/>
            <person name="Houbraken J."/>
            <person name="Oakley B."/>
            <person name="Pocsi I."/>
            <person name="Scazzocchio C."/>
            <person name="Seiboth B."/>
            <person name="vanKuyk P.A."/>
            <person name="Wortman J."/>
            <person name="Dyer P.S."/>
            <person name="Grigoriev I.V."/>
        </authorList>
    </citation>
    <scope>NUCLEOTIDE SEQUENCE [LARGE SCALE GENOMIC DNA]</scope>
    <source>
        <strain evidence="9">CBS 593.65</strain>
    </source>
</reference>
<evidence type="ECO:0000256" key="4">
    <source>
        <dbReference type="ARBA" id="ARBA00022801"/>
    </source>
</evidence>
<evidence type="ECO:0000313" key="8">
    <source>
        <dbReference type="EMBL" id="OJJ53721.1"/>
    </source>
</evidence>
<feature type="active site" description="Charge relay system" evidence="5">
    <location>
        <position position="219"/>
    </location>
</feature>
<evidence type="ECO:0000256" key="3">
    <source>
        <dbReference type="ARBA" id="ARBA00012922"/>
    </source>
</evidence>
<proteinExistence type="inferred from homology"/>
<dbReference type="AlphaFoldDB" id="A0A1L9T2Z3"/>
<evidence type="ECO:0000256" key="1">
    <source>
        <dbReference type="ARBA" id="ARBA00001311"/>
    </source>
</evidence>
<feature type="binding site" evidence="6">
    <location>
        <begin position="240"/>
        <end position="243"/>
    </location>
    <ligand>
        <name>substrate</name>
    </ligand>
</feature>
<protein>
    <recommendedName>
        <fullName evidence="3">amidase</fullName>
        <ecNumber evidence="3">3.5.1.4</ecNumber>
    </recommendedName>
</protein>
<comment type="catalytic activity">
    <reaction evidence="1">
        <text>a monocarboxylic acid amide + H2O = a monocarboxylate + NH4(+)</text>
        <dbReference type="Rhea" id="RHEA:12020"/>
        <dbReference type="ChEBI" id="CHEBI:15377"/>
        <dbReference type="ChEBI" id="CHEBI:28938"/>
        <dbReference type="ChEBI" id="CHEBI:35757"/>
        <dbReference type="ChEBI" id="CHEBI:83628"/>
        <dbReference type="EC" id="3.5.1.4"/>
    </reaction>
</comment>
<dbReference type="GO" id="GO:0004040">
    <property type="term" value="F:amidase activity"/>
    <property type="evidence" value="ECO:0007669"/>
    <property type="project" value="UniProtKB-EC"/>
</dbReference>
<dbReference type="Gene3D" id="3.90.1300.10">
    <property type="entry name" value="Amidase signature (AS) domain"/>
    <property type="match status" value="1"/>
</dbReference>
<evidence type="ECO:0000256" key="2">
    <source>
        <dbReference type="ARBA" id="ARBA00009199"/>
    </source>
</evidence>
<feature type="domain" description="Amidase" evidence="7">
    <location>
        <begin position="87"/>
        <end position="542"/>
    </location>
</feature>
<name>A0A1L9T2Z3_9EURO</name>
<feature type="active site" description="Acyl-ester intermediate" evidence="5">
    <location>
        <position position="243"/>
    </location>
</feature>
<feature type="active site" description="Charge relay system" evidence="5">
    <location>
        <position position="143"/>
    </location>
</feature>
<dbReference type="OrthoDB" id="6428749at2759"/>
<dbReference type="PANTHER" id="PTHR46072">
    <property type="entry name" value="AMIDASE-RELATED-RELATED"/>
    <property type="match status" value="1"/>
</dbReference>
<accession>A0A1L9T2Z3</accession>
<evidence type="ECO:0000259" key="7">
    <source>
        <dbReference type="Pfam" id="PF01425"/>
    </source>
</evidence>
<dbReference type="InterPro" id="IPR023631">
    <property type="entry name" value="Amidase_dom"/>
</dbReference>
<dbReference type="InterPro" id="IPR036928">
    <property type="entry name" value="AS_sf"/>
</dbReference>
<dbReference type="SUPFAM" id="SSF75304">
    <property type="entry name" value="Amidase signature (AS) enzymes"/>
    <property type="match status" value="1"/>
</dbReference>